<keyword evidence="2" id="KW-1185">Reference proteome</keyword>
<dbReference type="Proteomes" id="UP000006038">
    <property type="component" value="Chromosome 5"/>
</dbReference>
<sequence length="54" mass="6022">MSKLEGIIFDNLFLYAIVTIIKGQIPSHSSPFSQTVLVVSFVFSNSSMLLLFQL</sequence>
<dbReference type="EnsemblPlants" id="OB05G14120.1">
    <property type="protein sequence ID" value="OB05G14120.1"/>
    <property type="gene ID" value="OB05G14120"/>
</dbReference>
<reference evidence="1" key="1">
    <citation type="journal article" date="2013" name="Nat. Commun.">
        <title>Whole-genome sequencing of Oryza brachyantha reveals mechanisms underlying Oryza genome evolution.</title>
        <authorList>
            <person name="Chen J."/>
            <person name="Huang Q."/>
            <person name="Gao D."/>
            <person name="Wang J."/>
            <person name="Lang Y."/>
            <person name="Liu T."/>
            <person name="Li B."/>
            <person name="Bai Z."/>
            <person name="Luis Goicoechea J."/>
            <person name="Liang C."/>
            <person name="Chen C."/>
            <person name="Zhang W."/>
            <person name="Sun S."/>
            <person name="Liao Y."/>
            <person name="Zhang X."/>
            <person name="Yang L."/>
            <person name="Song C."/>
            <person name="Wang M."/>
            <person name="Shi J."/>
            <person name="Liu G."/>
            <person name="Liu J."/>
            <person name="Zhou H."/>
            <person name="Zhou W."/>
            <person name="Yu Q."/>
            <person name="An N."/>
            <person name="Chen Y."/>
            <person name="Cai Q."/>
            <person name="Wang B."/>
            <person name="Liu B."/>
            <person name="Min J."/>
            <person name="Huang Y."/>
            <person name="Wu H."/>
            <person name="Li Z."/>
            <person name="Zhang Y."/>
            <person name="Yin Y."/>
            <person name="Song W."/>
            <person name="Jiang J."/>
            <person name="Jackson S.A."/>
            <person name="Wing R.A."/>
            <person name="Wang J."/>
            <person name="Chen M."/>
        </authorList>
    </citation>
    <scope>NUCLEOTIDE SEQUENCE [LARGE SCALE GENOMIC DNA]</scope>
    <source>
        <strain evidence="1">cv. IRGC 101232</strain>
    </source>
</reference>
<dbReference type="Gramene" id="OB05G14120.1">
    <property type="protein sequence ID" value="OB05G14120.1"/>
    <property type="gene ID" value="OB05G14120"/>
</dbReference>
<proteinExistence type="predicted"/>
<evidence type="ECO:0000313" key="2">
    <source>
        <dbReference type="Proteomes" id="UP000006038"/>
    </source>
</evidence>
<accession>J3M488</accession>
<name>J3M488_ORYBR</name>
<organism evidence="1">
    <name type="scientific">Oryza brachyantha</name>
    <name type="common">malo sina</name>
    <dbReference type="NCBI Taxonomy" id="4533"/>
    <lineage>
        <taxon>Eukaryota</taxon>
        <taxon>Viridiplantae</taxon>
        <taxon>Streptophyta</taxon>
        <taxon>Embryophyta</taxon>
        <taxon>Tracheophyta</taxon>
        <taxon>Spermatophyta</taxon>
        <taxon>Magnoliopsida</taxon>
        <taxon>Liliopsida</taxon>
        <taxon>Poales</taxon>
        <taxon>Poaceae</taxon>
        <taxon>BOP clade</taxon>
        <taxon>Oryzoideae</taxon>
        <taxon>Oryzeae</taxon>
        <taxon>Oryzinae</taxon>
        <taxon>Oryza</taxon>
    </lineage>
</organism>
<dbReference type="HOGENOM" id="CLU_3053581_0_0_1"/>
<evidence type="ECO:0000313" key="1">
    <source>
        <dbReference type="EnsemblPlants" id="OB05G14120.1"/>
    </source>
</evidence>
<reference evidence="1" key="2">
    <citation type="submission" date="2013-04" db="UniProtKB">
        <authorList>
            <consortium name="EnsemblPlants"/>
        </authorList>
    </citation>
    <scope>IDENTIFICATION</scope>
</reference>
<protein>
    <submittedName>
        <fullName evidence="1">Uncharacterized protein</fullName>
    </submittedName>
</protein>
<dbReference type="AlphaFoldDB" id="J3M488"/>